<dbReference type="HOGENOM" id="CLU_095332_0_2_11"/>
<keyword evidence="5" id="KW-1185">Reference proteome</keyword>
<dbReference type="InterPro" id="IPR001647">
    <property type="entry name" value="HTH_TetR"/>
</dbReference>
<dbReference type="PANTHER" id="PTHR30055:SF239">
    <property type="entry name" value="TRANSCRIPTIONAL REGULATORY PROTEIN"/>
    <property type="match status" value="1"/>
</dbReference>
<dbReference type="RefSeq" id="WP_012833909.1">
    <property type="nucleotide sequence ID" value="NC_013441.1"/>
</dbReference>
<dbReference type="PROSITE" id="PS50977">
    <property type="entry name" value="HTH_TETR_2"/>
    <property type="match status" value="1"/>
</dbReference>
<dbReference type="SUPFAM" id="SSF46689">
    <property type="entry name" value="Homeodomain-like"/>
    <property type="match status" value="1"/>
</dbReference>
<feature type="DNA-binding region" description="H-T-H motif" evidence="2">
    <location>
        <begin position="32"/>
        <end position="51"/>
    </location>
</feature>
<dbReference type="Proteomes" id="UP000001219">
    <property type="component" value="Chromosome"/>
</dbReference>
<evidence type="ECO:0000313" key="4">
    <source>
        <dbReference type="EMBL" id="ACY21352.1"/>
    </source>
</evidence>
<dbReference type="Gene3D" id="1.10.357.10">
    <property type="entry name" value="Tetracycline Repressor, domain 2"/>
    <property type="match status" value="1"/>
</dbReference>
<dbReference type="AlphaFoldDB" id="D0LAN9"/>
<gene>
    <name evidence="4" type="ordered locus">Gbro_2100</name>
</gene>
<dbReference type="InterPro" id="IPR009057">
    <property type="entry name" value="Homeodomain-like_sf"/>
</dbReference>
<reference evidence="5" key="1">
    <citation type="submission" date="2009-10" db="EMBL/GenBank/DDBJ databases">
        <title>The complete chromosome of Gordonia bronchialis DSM 43247.</title>
        <authorList>
            <consortium name="US DOE Joint Genome Institute (JGI-PGF)"/>
            <person name="Lucas S."/>
            <person name="Copeland A."/>
            <person name="Lapidus A."/>
            <person name="Glavina del Rio T."/>
            <person name="Dalin E."/>
            <person name="Tice H."/>
            <person name="Bruce D."/>
            <person name="Goodwin L."/>
            <person name="Pitluck S."/>
            <person name="Kyrpides N."/>
            <person name="Mavromatis K."/>
            <person name="Ivanova N."/>
            <person name="Ovchinnikova G."/>
            <person name="Saunders E."/>
            <person name="Brettin T."/>
            <person name="Detter J.C."/>
            <person name="Han C."/>
            <person name="Larimer F."/>
            <person name="Land M."/>
            <person name="Hauser L."/>
            <person name="Markowitz V."/>
            <person name="Cheng J.-F."/>
            <person name="Hugenholtz P."/>
            <person name="Woyke T."/>
            <person name="Wu D."/>
            <person name="Jando M."/>
            <person name="Schneider S."/>
            <person name="Goeker M."/>
            <person name="Klenk H.-P."/>
            <person name="Eisen J.A."/>
        </authorList>
    </citation>
    <scope>NUCLEOTIDE SEQUENCE [LARGE SCALE GENOMIC DNA]</scope>
    <source>
        <strain evidence="5">ATCC 25592 / DSM 43247 / BCRC 13721 / JCM 3198 / KCTC 3076 / NBRC 16047 / NCTC 10667</strain>
    </source>
</reference>
<dbReference type="GO" id="GO:0000976">
    <property type="term" value="F:transcription cis-regulatory region binding"/>
    <property type="evidence" value="ECO:0007669"/>
    <property type="project" value="TreeGrafter"/>
</dbReference>
<accession>D0LAN9</accession>
<dbReference type="KEGG" id="gbr:Gbro_2100"/>
<sequence length="191" mass="20628">MTRSRPATRLGVQDWLDAGLRLLVEEGVDALKVARLSSVLGVTKGSFYWHFADIAAMKSALAQQCAGAHEAFVARLDGLTTLPPGDRLDAMRTMLADPHRWRVESALRRWADVDPILAGSVALLDQRILDVSADALRDIGFSAADAQARASVLLYTGIGCLQAHDRVGAGAIDECIQLVIDLVTRLEVDPI</sequence>
<dbReference type="PANTHER" id="PTHR30055">
    <property type="entry name" value="HTH-TYPE TRANSCRIPTIONAL REGULATOR RUTR"/>
    <property type="match status" value="1"/>
</dbReference>
<feature type="domain" description="HTH tetR-type" evidence="3">
    <location>
        <begin position="9"/>
        <end position="69"/>
    </location>
</feature>
<evidence type="ECO:0000256" key="1">
    <source>
        <dbReference type="ARBA" id="ARBA00023125"/>
    </source>
</evidence>
<dbReference type="Pfam" id="PF00440">
    <property type="entry name" value="TetR_N"/>
    <property type="match status" value="1"/>
</dbReference>
<protein>
    <submittedName>
        <fullName evidence="4">Regulatory protein TetR</fullName>
    </submittedName>
</protein>
<name>D0LAN9_GORB4</name>
<evidence type="ECO:0000256" key="2">
    <source>
        <dbReference type="PROSITE-ProRule" id="PRU00335"/>
    </source>
</evidence>
<keyword evidence="1 2" id="KW-0238">DNA-binding</keyword>
<organism evidence="4 5">
    <name type="scientific">Gordonia bronchialis (strain ATCC 25592 / DSM 43247 / BCRC 13721 / JCM 3198 / KCTC 3076 / NBRC 16047 / NCTC 10667)</name>
    <name type="common">Rhodococcus bronchialis</name>
    <dbReference type="NCBI Taxonomy" id="526226"/>
    <lineage>
        <taxon>Bacteria</taxon>
        <taxon>Bacillati</taxon>
        <taxon>Actinomycetota</taxon>
        <taxon>Actinomycetes</taxon>
        <taxon>Mycobacteriales</taxon>
        <taxon>Gordoniaceae</taxon>
        <taxon>Gordonia</taxon>
    </lineage>
</organism>
<dbReference type="eggNOG" id="COG1309">
    <property type="taxonomic scope" value="Bacteria"/>
</dbReference>
<evidence type="ECO:0000313" key="5">
    <source>
        <dbReference type="Proteomes" id="UP000001219"/>
    </source>
</evidence>
<proteinExistence type="predicted"/>
<evidence type="ECO:0000259" key="3">
    <source>
        <dbReference type="PROSITE" id="PS50977"/>
    </source>
</evidence>
<reference evidence="4 5" key="2">
    <citation type="journal article" date="2010" name="Stand. Genomic Sci.">
        <title>Complete genome sequence of Gordonia bronchialis type strain (3410).</title>
        <authorList>
            <person name="Ivanova N."/>
            <person name="Sikorski J."/>
            <person name="Jando M."/>
            <person name="Lapidus A."/>
            <person name="Nolan M."/>
            <person name="Lucas S."/>
            <person name="Del Rio T.G."/>
            <person name="Tice H."/>
            <person name="Copeland A."/>
            <person name="Cheng J.F."/>
            <person name="Chen F."/>
            <person name="Bruce D."/>
            <person name="Goodwin L."/>
            <person name="Pitluck S."/>
            <person name="Mavromatis K."/>
            <person name="Ovchinnikova G."/>
            <person name="Pati A."/>
            <person name="Chen A."/>
            <person name="Palaniappan K."/>
            <person name="Land M."/>
            <person name="Hauser L."/>
            <person name="Chang Y.J."/>
            <person name="Jeffries C.D."/>
            <person name="Chain P."/>
            <person name="Saunders E."/>
            <person name="Han C."/>
            <person name="Detter J.C."/>
            <person name="Brettin T."/>
            <person name="Rohde M."/>
            <person name="Goker M."/>
            <person name="Bristow J."/>
            <person name="Eisen J.A."/>
            <person name="Markowitz V."/>
            <person name="Hugenholtz P."/>
            <person name="Klenk H.P."/>
            <person name="Kyrpides N.C."/>
        </authorList>
    </citation>
    <scope>NUCLEOTIDE SEQUENCE [LARGE SCALE GENOMIC DNA]</scope>
    <source>
        <strain evidence="5">ATCC 25592 / DSM 43247 / BCRC 13721 / JCM 3198 / KCTC 3076 / NBRC 16047 / NCTC 10667</strain>
    </source>
</reference>
<dbReference type="InterPro" id="IPR050109">
    <property type="entry name" value="HTH-type_TetR-like_transc_reg"/>
</dbReference>
<dbReference type="EMBL" id="CP001802">
    <property type="protein sequence ID" value="ACY21352.1"/>
    <property type="molecule type" value="Genomic_DNA"/>
</dbReference>
<dbReference type="GO" id="GO:0003700">
    <property type="term" value="F:DNA-binding transcription factor activity"/>
    <property type="evidence" value="ECO:0007669"/>
    <property type="project" value="TreeGrafter"/>
</dbReference>